<keyword evidence="1" id="KW-0812">Transmembrane</keyword>
<dbReference type="EMBL" id="JACYHB010000002">
    <property type="protein sequence ID" value="MBD8078045.1"/>
    <property type="molecule type" value="Genomic_DNA"/>
</dbReference>
<evidence type="ECO:0000256" key="1">
    <source>
        <dbReference type="SAM" id="Phobius"/>
    </source>
</evidence>
<comment type="caution">
    <text evidence="2">The sequence shown here is derived from an EMBL/GenBank/DDBJ whole genome shotgun (WGS) entry which is preliminary data.</text>
</comment>
<reference evidence="2" key="1">
    <citation type="journal article" date="2018" name="Curr. Microbiol.">
        <title>Cellulosimicrobium arenosum sp. nov., Isolated from Marine Sediment Sand.</title>
        <authorList>
            <person name="Oh M."/>
            <person name="Kim J.H."/>
            <person name="Yoon J.H."/>
            <person name="Schumann P."/>
            <person name="Kim W."/>
        </authorList>
    </citation>
    <scope>NUCLEOTIDE SEQUENCE</scope>
    <source>
        <strain evidence="2">KCTC 49039</strain>
    </source>
</reference>
<gene>
    <name evidence="2" type="ORF">IF651_03105</name>
</gene>
<reference evidence="2" key="2">
    <citation type="submission" date="2020-09" db="EMBL/GenBank/DDBJ databases">
        <authorList>
            <person name="Yu Y."/>
        </authorList>
    </citation>
    <scope>NUCLEOTIDE SEQUENCE</scope>
    <source>
        <strain evidence="2">KCTC 49039</strain>
    </source>
</reference>
<dbReference type="Proteomes" id="UP000610846">
    <property type="component" value="Unassembled WGS sequence"/>
</dbReference>
<protein>
    <submittedName>
        <fullName evidence="2">Uncharacterized protein</fullName>
    </submittedName>
</protein>
<keyword evidence="1" id="KW-0472">Membrane</keyword>
<name>A0A927G816_9MICO</name>
<evidence type="ECO:0000313" key="3">
    <source>
        <dbReference type="Proteomes" id="UP000610846"/>
    </source>
</evidence>
<accession>A0A927G816</accession>
<feature type="transmembrane region" description="Helical" evidence="1">
    <location>
        <begin position="22"/>
        <end position="43"/>
    </location>
</feature>
<evidence type="ECO:0000313" key="2">
    <source>
        <dbReference type="EMBL" id="MBD8078045.1"/>
    </source>
</evidence>
<organism evidence="2 3">
    <name type="scientific">Cellulosimicrobium arenosum</name>
    <dbReference type="NCBI Taxonomy" id="2708133"/>
    <lineage>
        <taxon>Bacteria</taxon>
        <taxon>Bacillati</taxon>
        <taxon>Actinomycetota</taxon>
        <taxon>Actinomycetes</taxon>
        <taxon>Micrococcales</taxon>
        <taxon>Promicromonosporaceae</taxon>
        <taxon>Cellulosimicrobium</taxon>
    </lineage>
</organism>
<keyword evidence="1" id="KW-1133">Transmembrane helix</keyword>
<dbReference type="AlphaFoldDB" id="A0A927G816"/>
<sequence length="163" mass="17375">MRGDRCGRRATRGGEASEHGQIMLITSAFVAFALLLVTVVVSATQVHLERKRLYELSDALALTGADAMTHETFYEGRARTPDAGAVLTLTDAEIRTDVQDHLAQHPAATAGLHDVVVVDASTPDGRTAHVELAARARPAMISWVTKAFGDGIIIRAESSARAS</sequence>
<keyword evidence="3" id="KW-1185">Reference proteome</keyword>
<proteinExistence type="predicted"/>